<dbReference type="AlphaFoldDB" id="A0AAU8AT97"/>
<dbReference type="RefSeq" id="WP_353476792.1">
    <property type="nucleotide sequence ID" value="NZ_CP123390.1"/>
</dbReference>
<keyword evidence="1" id="KW-0614">Plasmid</keyword>
<protein>
    <submittedName>
        <fullName evidence="1">Uncharacterized protein</fullName>
    </submittedName>
</protein>
<reference evidence="1" key="1">
    <citation type="submission" date="2023-02" db="EMBL/GenBank/DDBJ databases">
        <title>Description and genomic characterization of Salipiger bruguierae sp. nov., isolated from the sediment of mangrove plant Bruguiera sexangula.</title>
        <authorList>
            <person name="Long M."/>
        </authorList>
    </citation>
    <scope>NUCLEOTIDE SEQUENCE</scope>
    <source>
        <strain evidence="1">H15</strain>
        <plasmid evidence="1">unnamed5</plasmid>
    </source>
</reference>
<geneLocation type="plasmid" evidence="1">
    <name>unnamed5</name>
</geneLocation>
<name>A0AAU8AT97_9RHOB</name>
<accession>A0AAU8AT97</accession>
<dbReference type="EMBL" id="CP123390">
    <property type="protein sequence ID" value="XCC97913.1"/>
    <property type="molecule type" value="Genomic_DNA"/>
</dbReference>
<gene>
    <name evidence="1" type="ORF">PVT71_28435</name>
</gene>
<organism evidence="1">
    <name type="scientific">Alloyangia sp. H15</name>
    <dbReference type="NCBI Taxonomy" id="3029062"/>
    <lineage>
        <taxon>Bacteria</taxon>
        <taxon>Pseudomonadati</taxon>
        <taxon>Pseudomonadota</taxon>
        <taxon>Alphaproteobacteria</taxon>
        <taxon>Rhodobacterales</taxon>
        <taxon>Roseobacteraceae</taxon>
        <taxon>Alloyangia</taxon>
    </lineage>
</organism>
<sequence length="54" mass="6240">MMKTTVSLSDVMSDYISRYGLTEMARRFFLERVEQEAVSEGWGRATEKDKTSSK</sequence>
<evidence type="ECO:0000313" key="1">
    <source>
        <dbReference type="EMBL" id="XCC97913.1"/>
    </source>
</evidence>
<proteinExistence type="predicted"/>